<name>A0A9W5B6R0_9HYPH</name>
<dbReference type="GO" id="GO:0016787">
    <property type="term" value="F:hydrolase activity"/>
    <property type="evidence" value="ECO:0007669"/>
    <property type="project" value="UniProtKB-KW"/>
</dbReference>
<organism evidence="1 2">
    <name type="scientific">Agrobacterium genomosp. 2 str. CFBP 5494</name>
    <dbReference type="NCBI Taxonomy" id="1183436"/>
    <lineage>
        <taxon>Bacteria</taxon>
        <taxon>Pseudomonadati</taxon>
        <taxon>Pseudomonadota</taxon>
        <taxon>Alphaproteobacteria</taxon>
        <taxon>Hyphomicrobiales</taxon>
        <taxon>Rhizobiaceae</taxon>
        <taxon>Rhizobium/Agrobacterium group</taxon>
        <taxon>Agrobacterium</taxon>
        <taxon>Agrobacterium tumefaciens complex</taxon>
    </lineage>
</organism>
<keyword evidence="2" id="KW-1185">Reference proteome</keyword>
<dbReference type="InterPro" id="IPR029060">
    <property type="entry name" value="PIN-like_dom_sf"/>
</dbReference>
<gene>
    <name evidence="1" type="primary">vapC</name>
    <name evidence="1" type="ORF">AGR2A_pa30005</name>
</gene>
<dbReference type="EMBL" id="FBVY01000041">
    <property type="protein sequence ID" value="CUX01696.1"/>
    <property type="molecule type" value="Genomic_DNA"/>
</dbReference>
<keyword evidence="1" id="KW-0378">Hydrolase</keyword>
<evidence type="ECO:0000313" key="2">
    <source>
        <dbReference type="Proteomes" id="UP000191933"/>
    </source>
</evidence>
<dbReference type="Gene3D" id="3.40.50.1010">
    <property type="entry name" value="5'-nuclease"/>
    <property type="match status" value="1"/>
</dbReference>
<reference evidence="1 2" key="1">
    <citation type="submission" date="2016-01" db="EMBL/GenBank/DDBJ databases">
        <authorList>
            <person name="Regsiter A."/>
            <person name="william w."/>
        </authorList>
    </citation>
    <scope>NUCLEOTIDE SEQUENCE [LARGE SCALE GENOMIC DNA]</scope>
    <source>
        <strain evidence="1 2">CFBP 5494</strain>
    </source>
</reference>
<dbReference type="RefSeq" id="WP_072495266.1">
    <property type="nucleotide sequence ID" value="NZ_LT009720.1"/>
</dbReference>
<dbReference type="AlphaFoldDB" id="A0A9W5B6R0"/>
<comment type="caution">
    <text evidence="1">The sequence shown here is derived from an EMBL/GenBank/DDBJ whole genome shotgun (WGS) entry which is preliminary data.</text>
</comment>
<dbReference type="SUPFAM" id="SSF88723">
    <property type="entry name" value="PIN domain-like"/>
    <property type="match status" value="1"/>
</dbReference>
<proteinExistence type="predicted"/>
<dbReference type="Proteomes" id="UP000191933">
    <property type="component" value="Unassembled WGS sequence"/>
</dbReference>
<evidence type="ECO:0000313" key="1">
    <source>
        <dbReference type="EMBL" id="CUX01696.1"/>
    </source>
</evidence>
<accession>A0A9W5B6R0</accession>
<sequence length="127" mass="13944">MILVDSSIWIDHFRHGDSELIKIIGDDQLLCHPFVVGELALGSLRDRDAVLAFLAAQREAVVATHAEVMTVIDRYSVFSMGIGYTDAHLLTSTLLDQRSSLWTRDKRLAAAAQKVGAALYPSATIPH</sequence>
<dbReference type="EC" id="3.1.-.-" evidence="1"/>
<protein>
    <submittedName>
        <fullName evidence="1">Ribonuclease VapC32</fullName>
        <ecNumber evidence="1">3.1.-.-</ecNumber>
    </submittedName>
</protein>